<dbReference type="Gene3D" id="3.40.50.1110">
    <property type="entry name" value="SGNH hydrolase"/>
    <property type="match status" value="1"/>
</dbReference>
<evidence type="ECO:0000313" key="3">
    <source>
        <dbReference type="EMBL" id="CAK0787598.1"/>
    </source>
</evidence>
<dbReference type="PANTHER" id="PTHR31988:SF19">
    <property type="entry name" value="9-O-ACETYL-N-ACETYLNEURAMINIC ACID DEACETYLASE-RELATED"/>
    <property type="match status" value="1"/>
</dbReference>
<dbReference type="GO" id="GO:0016787">
    <property type="term" value="F:hydrolase activity"/>
    <property type="evidence" value="ECO:0007669"/>
    <property type="project" value="UniProtKB-KW"/>
</dbReference>
<feature type="domain" description="Sialate O-acetylesterase" evidence="2">
    <location>
        <begin position="9"/>
        <end position="250"/>
    </location>
</feature>
<dbReference type="InterPro" id="IPR052940">
    <property type="entry name" value="Carb_Esterase_6"/>
</dbReference>
<keyword evidence="4" id="KW-1185">Reference proteome</keyword>
<proteinExistence type="predicted"/>
<sequence>MEPHPLPYRVFVLAGQSNMAGRGGVQNLSDGSKEWDGVMPLDCRGSGIQCWDASSRWRRAAEPLHAGIDTGKTCGVGPGMYFASRLLELKAYRPECKIGLVPCAIGGSSITEWQPGSRNYVQMVQRTLAALAASPEGSELEALLWYQGESDAASLQQVREYASKLTKVFSTFRNDIQCLQLPIIQVAITCSSTKKAPYWQQINDIQRGDEIIGEAVYTIDARGLALQADGLHLTCEAQVWVGRQLANTFMEKGLKS</sequence>
<evidence type="ECO:0000313" key="4">
    <source>
        <dbReference type="Proteomes" id="UP001314263"/>
    </source>
</evidence>
<dbReference type="EMBL" id="CAUYUE010000017">
    <property type="protein sequence ID" value="CAK0787598.1"/>
    <property type="molecule type" value="Genomic_DNA"/>
</dbReference>
<evidence type="ECO:0000256" key="1">
    <source>
        <dbReference type="ARBA" id="ARBA00022801"/>
    </source>
</evidence>
<accession>A0AAV1IK05</accession>
<dbReference type="InterPro" id="IPR005181">
    <property type="entry name" value="SASA"/>
</dbReference>
<dbReference type="Pfam" id="PF03629">
    <property type="entry name" value="SASA"/>
    <property type="match status" value="1"/>
</dbReference>
<dbReference type="InterPro" id="IPR036514">
    <property type="entry name" value="SGNH_hydro_sf"/>
</dbReference>
<name>A0AAV1IK05_9CHLO</name>
<organism evidence="3 4">
    <name type="scientific">Coccomyxa viridis</name>
    <dbReference type="NCBI Taxonomy" id="1274662"/>
    <lineage>
        <taxon>Eukaryota</taxon>
        <taxon>Viridiplantae</taxon>
        <taxon>Chlorophyta</taxon>
        <taxon>core chlorophytes</taxon>
        <taxon>Trebouxiophyceae</taxon>
        <taxon>Trebouxiophyceae incertae sedis</taxon>
        <taxon>Coccomyxaceae</taxon>
        <taxon>Coccomyxa</taxon>
    </lineage>
</organism>
<protein>
    <recommendedName>
        <fullName evidence="2">Sialate O-acetylesterase domain-containing protein</fullName>
    </recommendedName>
</protein>
<evidence type="ECO:0000259" key="2">
    <source>
        <dbReference type="Pfam" id="PF03629"/>
    </source>
</evidence>
<comment type="caution">
    <text evidence="3">The sequence shown here is derived from an EMBL/GenBank/DDBJ whole genome shotgun (WGS) entry which is preliminary data.</text>
</comment>
<keyword evidence="1" id="KW-0378">Hydrolase</keyword>
<dbReference type="AlphaFoldDB" id="A0AAV1IK05"/>
<gene>
    <name evidence="3" type="ORF">CVIRNUC_010820</name>
</gene>
<dbReference type="PANTHER" id="PTHR31988">
    <property type="entry name" value="ESTERASE, PUTATIVE (DUF303)-RELATED"/>
    <property type="match status" value="1"/>
</dbReference>
<reference evidence="3 4" key="1">
    <citation type="submission" date="2023-10" db="EMBL/GenBank/DDBJ databases">
        <authorList>
            <person name="Maclean D."/>
            <person name="Macfadyen A."/>
        </authorList>
    </citation>
    <scope>NUCLEOTIDE SEQUENCE [LARGE SCALE GENOMIC DNA]</scope>
</reference>
<dbReference type="Proteomes" id="UP001314263">
    <property type="component" value="Unassembled WGS sequence"/>
</dbReference>
<dbReference type="SUPFAM" id="SSF52266">
    <property type="entry name" value="SGNH hydrolase"/>
    <property type="match status" value="1"/>
</dbReference>